<dbReference type="PANTHER" id="PTHR34374:SF1">
    <property type="entry name" value="LARGE RIBOSOMAL RNA SUBUNIT ACCUMULATION PROTEIN YCED HOMOLOG 1, CHLOROPLASTIC"/>
    <property type="match status" value="1"/>
</dbReference>
<dbReference type="OrthoDB" id="1931432at2759"/>
<name>A0A2Z7ALK8_9LAMI</name>
<dbReference type="AlphaFoldDB" id="A0A2Z7ALK8"/>
<sequence length="181" mass="20237">MLAGSAPSTAAVPLASSPLNQFSIRKNFKLFNEIHPKHPFQKKPSNLVLAKPKNTNTNFHFTSDAENPSFTEDYQWDFPNEGTEEDGDEGCSWEGAVMYRRNAAVSHLEYCTTLERLGLGKISSEFSRARASEMGLRVANSVKDYPTGTPVLVSVDVTRKKQKLRLDGIVRTVISLHCNRY</sequence>
<evidence type="ECO:0000313" key="1">
    <source>
        <dbReference type="EMBL" id="KZV22593.1"/>
    </source>
</evidence>
<organism evidence="1 2">
    <name type="scientific">Dorcoceras hygrometricum</name>
    <dbReference type="NCBI Taxonomy" id="472368"/>
    <lineage>
        <taxon>Eukaryota</taxon>
        <taxon>Viridiplantae</taxon>
        <taxon>Streptophyta</taxon>
        <taxon>Embryophyta</taxon>
        <taxon>Tracheophyta</taxon>
        <taxon>Spermatophyta</taxon>
        <taxon>Magnoliopsida</taxon>
        <taxon>eudicotyledons</taxon>
        <taxon>Gunneridae</taxon>
        <taxon>Pentapetalae</taxon>
        <taxon>asterids</taxon>
        <taxon>lamiids</taxon>
        <taxon>Lamiales</taxon>
        <taxon>Gesneriaceae</taxon>
        <taxon>Didymocarpoideae</taxon>
        <taxon>Trichosporeae</taxon>
        <taxon>Loxocarpinae</taxon>
        <taxon>Dorcoceras</taxon>
    </lineage>
</organism>
<dbReference type="PANTHER" id="PTHR34374">
    <property type="entry name" value="LARGE RIBOSOMAL RNA SUBUNIT ACCUMULATION PROTEIN YCED HOMOLOG 1, CHLOROPLASTIC"/>
    <property type="match status" value="1"/>
</dbReference>
<reference evidence="1 2" key="1">
    <citation type="journal article" date="2015" name="Proc. Natl. Acad. Sci. U.S.A.">
        <title>The resurrection genome of Boea hygrometrica: A blueprint for survival of dehydration.</title>
        <authorList>
            <person name="Xiao L."/>
            <person name="Yang G."/>
            <person name="Zhang L."/>
            <person name="Yang X."/>
            <person name="Zhao S."/>
            <person name="Ji Z."/>
            <person name="Zhou Q."/>
            <person name="Hu M."/>
            <person name="Wang Y."/>
            <person name="Chen M."/>
            <person name="Xu Y."/>
            <person name="Jin H."/>
            <person name="Xiao X."/>
            <person name="Hu G."/>
            <person name="Bao F."/>
            <person name="Hu Y."/>
            <person name="Wan P."/>
            <person name="Li L."/>
            <person name="Deng X."/>
            <person name="Kuang T."/>
            <person name="Xiang C."/>
            <person name="Zhu J.K."/>
            <person name="Oliver M.J."/>
            <person name="He Y."/>
        </authorList>
    </citation>
    <scope>NUCLEOTIDE SEQUENCE [LARGE SCALE GENOMIC DNA]</scope>
    <source>
        <strain evidence="2">cv. XS01</strain>
    </source>
</reference>
<gene>
    <name evidence="1" type="ORF">F511_02610</name>
</gene>
<keyword evidence="2" id="KW-1185">Reference proteome</keyword>
<dbReference type="EMBL" id="KV014357">
    <property type="protein sequence ID" value="KZV22593.1"/>
    <property type="molecule type" value="Genomic_DNA"/>
</dbReference>
<accession>A0A2Z7ALK8</accession>
<dbReference type="Proteomes" id="UP000250235">
    <property type="component" value="Unassembled WGS sequence"/>
</dbReference>
<protein>
    <submittedName>
        <fullName evidence="1">Uncharacterized protein</fullName>
    </submittedName>
</protein>
<evidence type="ECO:0000313" key="2">
    <source>
        <dbReference type="Proteomes" id="UP000250235"/>
    </source>
</evidence>
<proteinExistence type="predicted"/>